<proteinExistence type="predicted"/>
<feature type="region of interest" description="Disordered" evidence="4">
    <location>
        <begin position="269"/>
        <end position="289"/>
    </location>
</feature>
<keyword evidence="6" id="KW-1185">Reference proteome</keyword>
<feature type="repeat" description="ANK" evidence="3">
    <location>
        <begin position="118"/>
        <end position="146"/>
    </location>
</feature>
<dbReference type="EMBL" id="JNBS01002751">
    <property type="protein sequence ID" value="OQR89417.1"/>
    <property type="molecule type" value="Genomic_DNA"/>
</dbReference>
<accession>A0A1V9YUQ0</accession>
<evidence type="ECO:0000256" key="4">
    <source>
        <dbReference type="SAM" id="MobiDB-lite"/>
    </source>
</evidence>
<gene>
    <name evidence="5" type="ORF">THRCLA_22698</name>
</gene>
<dbReference type="InterPro" id="IPR002110">
    <property type="entry name" value="Ankyrin_rpt"/>
</dbReference>
<evidence type="ECO:0000256" key="2">
    <source>
        <dbReference type="ARBA" id="ARBA00023043"/>
    </source>
</evidence>
<feature type="repeat" description="ANK" evidence="3">
    <location>
        <begin position="152"/>
        <end position="184"/>
    </location>
</feature>
<dbReference type="PANTHER" id="PTHR24198">
    <property type="entry name" value="ANKYRIN REPEAT AND PROTEIN KINASE DOMAIN-CONTAINING PROTEIN"/>
    <property type="match status" value="1"/>
</dbReference>
<dbReference type="OrthoDB" id="194358at2759"/>
<dbReference type="PANTHER" id="PTHR24198:SF165">
    <property type="entry name" value="ANKYRIN REPEAT-CONTAINING PROTEIN-RELATED"/>
    <property type="match status" value="1"/>
</dbReference>
<dbReference type="Pfam" id="PF12796">
    <property type="entry name" value="Ank_2"/>
    <property type="match status" value="1"/>
</dbReference>
<organism evidence="5 6">
    <name type="scientific">Thraustotheca clavata</name>
    <dbReference type="NCBI Taxonomy" id="74557"/>
    <lineage>
        <taxon>Eukaryota</taxon>
        <taxon>Sar</taxon>
        <taxon>Stramenopiles</taxon>
        <taxon>Oomycota</taxon>
        <taxon>Saprolegniomycetes</taxon>
        <taxon>Saprolegniales</taxon>
        <taxon>Achlyaceae</taxon>
        <taxon>Thraustotheca</taxon>
    </lineage>
</organism>
<evidence type="ECO:0000256" key="3">
    <source>
        <dbReference type="PROSITE-ProRule" id="PRU00023"/>
    </source>
</evidence>
<name>A0A1V9YUQ0_9STRA</name>
<dbReference type="AlphaFoldDB" id="A0A1V9YUQ0"/>
<evidence type="ECO:0000256" key="1">
    <source>
        <dbReference type="ARBA" id="ARBA00022737"/>
    </source>
</evidence>
<dbReference type="SMART" id="SM00248">
    <property type="entry name" value="ANK"/>
    <property type="match status" value="3"/>
</dbReference>
<reference evidence="5 6" key="1">
    <citation type="journal article" date="2014" name="Genome Biol. Evol.">
        <title>The secreted proteins of Achlya hypogyna and Thraustotheca clavata identify the ancestral oomycete secretome and reveal gene acquisitions by horizontal gene transfer.</title>
        <authorList>
            <person name="Misner I."/>
            <person name="Blouin N."/>
            <person name="Leonard G."/>
            <person name="Richards T.A."/>
            <person name="Lane C.E."/>
        </authorList>
    </citation>
    <scope>NUCLEOTIDE SEQUENCE [LARGE SCALE GENOMIC DNA]</scope>
    <source>
        <strain evidence="5 6">ATCC 34112</strain>
    </source>
</reference>
<dbReference type="PROSITE" id="PS50088">
    <property type="entry name" value="ANK_REPEAT"/>
    <property type="match status" value="2"/>
</dbReference>
<dbReference type="STRING" id="74557.A0A1V9YUQ0"/>
<keyword evidence="1" id="KW-0677">Repeat</keyword>
<dbReference type="Gene3D" id="1.25.40.20">
    <property type="entry name" value="Ankyrin repeat-containing domain"/>
    <property type="match status" value="1"/>
</dbReference>
<protein>
    <submittedName>
        <fullName evidence="5">Uncharacterized protein</fullName>
    </submittedName>
</protein>
<keyword evidence="2 3" id="KW-0040">ANK repeat</keyword>
<dbReference type="InterPro" id="IPR036770">
    <property type="entry name" value="Ankyrin_rpt-contain_sf"/>
</dbReference>
<dbReference type="Proteomes" id="UP000243217">
    <property type="component" value="Unassembled WGS sequence"/>
</dbReference>
<dbReference type="PROSITE" id="PS50297">
    <property type="entry name" value="ANK_REP_REGION"/>
    <property type="match status" value="2"/>
</dbReference>
<evidence type="ECO:0000313" key="5">
    <source>
        <dbReference type="EMBL" id="OQR89417.1"/>
    </source>
</evidence>
<comment type="caution">
    <text evidence="5">The sequence shown here is derived from an EMBL/GenBank/DDBJ whole genome shotgun (WGS) entry which is preliminary data.</text>
</comment>
<dbReference type="SUPFAM" id="SSF48403">
    <property type="entry name" value="Ankyrin repeat"/>
    <property type="match status" value="1"/>
</dbReference>
<sequence length="289" mass="31982">MPQVEKLLLEAIEKGDADVVHRLLENYDITSSPDTSRQLIAAACVARSYMIFTLLIDHGVFVFLASLPETRNRHIVSQFVNLAVQGGNLNILACVVRITGISVAECCENIVLSDGREERLTPLLIAAIHGDMPMINYLLEANVDVNKGFTRDGNSPLAMATAHGHYMVVETLLEAGANPEHHNNKGEDVYTLAQAYNHLNILCLLRMDHNHEPGTTHINGRAIESTIERLRQSKAHTSYAVREREKVDFSKLQRKISSLKCRITGHNGRLSAVHSSSSTSSDEVLNSMH</sequence>
<evidence type="ECO:0000313" key="6">
    <source>
        <dbReference type="Proteomes" id="UP000243217"/>
    </source>
</evidence>